<dbReference type="OrthoDB" id="1698838at2"/>
<dbReference type="Gene3D" id="1.10.287.1490">
    <property type="match status" value="1"/>
</dbReference>
<dbReference type="InterPro" id="IPR027417">
    <property type="entry name" value="P-loop_NTPase"/>
</dbReference>
<keyword evidence="4" id="KW-0175">Coiled coil</keyword>
<evidence type="ECO:0000313" key="5">
    <source>
        <dbReference type="EMBL" id="EUJ24727.1"/>
    </source>
</evidence>
<feature type="coiled-coil region" evidence="4">
    <location>
        <begin position="505"/>
        <end position="532"/>
    </location>
</feature>
<dbReference type="AlphaFoldDB" id="W7BFN2"/>
<dbReference type="Gene3D" id="3.40.50.300">
    <property type="entry name" value="P-loop containing nucleotide triphosphate hydrolases"/>
    <property type="match status" value="1"/>
</dbReference>
<reference evidence="5 6" key="1">
    <citation type="journal article" date="2014" name="Int. J. Syst. Evol. Microbiol.">
        <title>Listeria floridensis sp. nov., Listeria aquatica sp. nov., Listeria cornellensis sp. nov., Listeria riparia sp. nov. and Listeria grandensis sp. nov., from agricultural and natural environments.</title>
        <authorList>
            <person name="den Bakker H.C."/>
            <person name="Warchocki S."/>
            <person name="Wright E.M."/>
            <person name="Allred A.F."/>
            <person name="Ahlstrom C."/>
            <person name="Manuel C.S."/>
            <person name="Stasiewicz M.J."/>
            <person name="Burrell A."/>
            <person name="Roof S."/>
            <person name="Strawn L."/>
            <person name="Fortes E.D."/>
            <person name="Nightingale K.K."/>
            <person name="Kephart D."/>
            <person name="Wiedmann M."/>
        </authorList>
    </citation>
    <scope>NUCLEOTIDE SEQUENCE [LARGE SCALE GENOMIC DNA]</scope>
    <source>
        <strain evidence="6">FSL F6-971</strain>
    </source>
</reference>
<evidence type="ECO:0000256" key="1">
    <source>
        <dbReference type="ARBA" id="ARBA00006930"/>
    </source>
</evidence>
<accession>W7BFN2</accession>
<evidence type="ECO:0000256" key="4">
    <source>
        <dbReference type="SAM" id="Coils"/>
    </source>
</evidence>
<keyword evidence="6" id="KW-1185">Reference proteome</keyword>
<evidence type="ECO:0000313" key="6">
    <source>
        <dbReference type="Proteomes" id="UP000019253"/>
    </source>
</evidence>
<sequence>MKNIRLINLKLRNFKGIKEFELVTGQNDKLTIFGANNSGKTSTFDAFTWLLFDKDSNNKKDFPIKTLDESGKDIHLLEHEVSAVLDVDGIPLELKKVYKEKWTKKTGAIEKELTSHTTDHYINEVKATKKEYTARVAELIDEDTFKMITSPTYFGEQLKWQDQRDVVMTIAGDVTDQEVFESDATLAELQALLGNHSVSEKRKIATQKRKDINSQLDGLPGIIAELHRNLPDVSGLSHQEIEDEIQGYQLSKEEKEAELQNIRNGSHSSELAIQKAKIEGELQEIKNRHQTEVYADISKKRDQLSEMERSLYELQNNKTNIENTIQRMKNDITNNNRKRDDLREKWATKNAETFSQHRTTCPTCNQELPSEDIAAAEAKFNSDKAEELKAIADQGGAAGAIVETTEALLEAELTAIKELHGSIQNANVDIAMEKDNLAAMEANATKVENTGDYVTKYQELEEVKKQMEDSSQSATVRESEIRNAIGKCDNAMAALRTDLSKFETISNMNARIDELKAEQSKLSELFNEQEKIIYLTNQFSRAKAKLLEGRINNKFKLVRFKLFKELMNGGLEECCEATVEGVPYNSGLNTAARINGGLDIINSLNEHYQATATIFIDNRESVTDLIETKAQVISLEVSKKDKKLRVEEFKNE</sequence>
<dbReference type="PANTHER" id="PTHR32114:SF2">
    <property type="entry name" value="ABC TRANSPORTER ABCH.3"/>
    <property type="match status" value="1"/>
</dbReference>
<dbReference type="Proteomes" id="UP000019253">
    <property type="component" value="Unassembled WGS sequence"/>
</dbReference>
<feature type="coiled-coil region" evidence="4">
    <location>
        <begin position="238"/>
        <end position="345"/>
    </location>
</feature>
<evidence type="ECO:0000256" key="3">
    <source>
        <dbReference type="ARBA" id="ARBA00013368"/>
    </source>
</evidence>
<evidence type="ECO:0000256" key="2">
    <source>
        <dbReference type="ARBA" id="ARBA00011322"/>
    </source>
</evidence>
<feature type="coiled-coil region" evidence="4">
    <location>
        <begin position="423"/>
        <end position="477"/>
    </location>
</feature>
<dbReference type="PATRIC" id="fig|1265819.5.peg.495"/>
<proteinExistence type="inferred from homology"/>
<comment type="subunit">
    <text evidence="2">Heterodimer of SbcC and SbcD.</text>
</comment>
<dbReference type="SUPFAM" id="SSF52540">
    <property type="entry name" value="P-loop containing nucleoside triphosphate hydrolases"/>
    <property type="match status" value="1"/>
</dbReference>
<comment type="caution">
    <text evidence="5">The sequence shown here is derived from an EMBL/GenBank/DDBJ whole genome shotgun (WGS) entry which is preliminary data.</text>
</comment>
<dbReference type="STRING" id="1265819.PGRAN_02490"/>
<comment type="similarity">
    <text evidence="1">Belongs to the SMC family. SbcC subfamily.</text>
</comment>
<name>W7BFN2_9LIST</name>
<gene>
    <name evidence="5" type="ORF">PGRAN_02490</name>
</gene>
<dbReference type="PANTHER" id="PTHR32114">
    <property type="entry name" value="ABC TRANSPORTER ABCH.3"/>
    <property type="match status" value="1"/>
</dbReference>
<organism evidence="5 6">
    <name type="scientific">Listeria grandensis FSL F6-0971</name>
    <dbReference type="NCBI Taxonomy" id="1265819"/>
    <lineage>
        <taxon>Bacteria</taxon>
        <taxon>Bacillati</taxon>
        <taxon>Bacillota</taxon>
        <taxon>Bacilli</taxon>
        <taxon>Bacillales</taxon>
        <taxon>Listeriaceae</taxon>
        <taxon>Listeria</taxon>
    </lineage>
</organism>
<dbReference type="RefSeq" id="WP_036064725.1">
    <property type="nucleotide sequence ID" value="NZ_AODD01000002.1"/>
</dbReference>
<protein>
    <recommendedName>
        <fullName evidence="3">Nuclease SbcCD subunit C</fullName>
    </recommendedName>
</protein>
<dbReference type="EMBL" id="AODD01000002">
    <property type="protein sequence ID" value="EUJ24727.1"/>
    <property type="molecule type" value="Genomic_DNA"/>
</dbReference>